<evidence type="ECO:0000313" key="3">
    <source>
        <dbReference type="Proteomes" id="UP000002064"/>
    </source>
</evidence>
<dbReference type="InterPro" id="IPR027417">
    <property type="entry name" value="P-loop_NTPase"/>
</dbReference>
<dbReference type="InterPro" id="IPR041685">
    <property type="entry name" value="AAA_GajA/Old/RecF-like"/>
</dbReference>
<dbReference type="PANTHER" id="PTHR32182:SF22">
    <property type="entry name" value="ATP-DEPENDENT ENDONUCLEASE, OLD FAMILY-RELATED"/>
    <property type="match status" value="1"/>
</dbReference>
<evidence type="ECO:0000259" key="1">
    <source>
        <dbReference type="Pfam" id="PF13175"/>
    </source>
</evidence>
<organism evidence="2 3">
    <name type="scientific">Thermoanaerobacter mathranii subsp. mathranii (strain DSM 11426 / CCUG 53645 / CIP 108742 / A3)</name>
    <dbReference type="NCBI Taxonomy" id="583358"/>
    <lineage>
        <taxon>Bacteria</taxon>
        <taxon>Bacillati</taxon>
        <taxon>Bacillota</taxon>
        <taxon>Clostridia</taxon>
        <taxon>Thermoanaerobacterales</taxon>
        <taxon>Thermoanaerobacteraceae</taxon>
        <taxon>Thermoanaerobacter</taxon>
    </lineage>
</organism>
<sequence>MYLHRVIIKNFRSIEYIDITFAKGKNIIVGKNNCGKSNIIKAIDLVLGQSNPAYVKNENITEKDFFTYKIKGETAEEVVITNDIFIYL</sequence>
<feature type="domain" description="Endonuclease GajA/Old nuclease/RecF-like AAA" evidence="1">
    <location>
        <begin position="1"/>
        <end position="66"/>
    </location>
</feature>
<gene>
    <name evidence="2" type="ordered locus">Tmath_1860</name>
</gene>
<reference evidence="2 3" key="1">
    <citation type="submission" date="2010-05" db="EMBL/GenBank/DDBJ databases">
        <title>Complete sequence of Thermoanaerobacter mathranii subsp. mathranii mathranii str. A3.</title>
        <authorList>
            <consortium name="US DOE Joint Genome Institute"/>
            <person name="Lucas S."/>
            <person name="Copeland A."/>
            <person name="Lapidus A."/>
            <person name="Cheng J.-F."/>
            <person name="Bruce D."/>
            <person name="Goodwin L."/>
            <person name="Pitluck S."/>
            <person name="Held B."/>
            <person name="Detter J.C."/>
            <person name="Han C."/>
            <person name="Tapia R."/>
            <person name="Land M."/>
            <person name="Hauser L."/>
            <person name="Kyrpides N."/>
            <person name="Mikhailova N."/>
            <person name="Zhou J."/>
            <person name="Hemme C."/>
            <person name="Woyke T."/>
        </authorList>
    </citation>
    <scope>NUCLEOTIDE SEQUENCE [LARGE SCALE GENOMIC DNA]</scope>
    <source>
        <strain evidence="2 3">A3</strain>
    </source>
</reference>
<protein>
    <submittedName>
        <fullName evidence="2">SMC domain protein</fullName>
    </submittedName>
</protein>
<dbReference type="PANTHER" id="PTHR32182">
    <property type="entry name" value="DNA REPLICATION AND REPAIR PROTEIN RECF"/>
    <property type="match status" value="1"/>
</dbReference>
<keyword evidence="3" id="KW-1185">Reference proteome</keyword>
<dbReference type="Proteomes" id="UP000002064">
    <property type="component" value="Chromosome"/>
</dbReference>
<evidence type="ECO:0000313" key="2">
    <source>
        <dbReference type="EMBL" id="ADH61551.1"/>
    </source>
</evidence>
<dbReference type="RefSeq" id="WP_013150764.1">
    <property type="nucleotide sequence ID" value="NC_014209.1"/>
</dbReference>
<accession>A0ABN3Z5T0</accession>
<name>A0ABN3Z5T0_THEM3</name>
<proteinExistence type="predicted"/>
<dbReference type="Gene3D" id="3.40.50.300">
    <property type="entry name" value="P-loop containing nucleotide triphosphate hydrolases"/>
    <property type="match status" value="1"/>
</dbReference>
<dbReference type="Pfam" id="PF13175">
    <property type="entry name" value="AAA_15"/>
    <property type="match status" value="1"/>
</dbReference>
<dbReference type="SUPFAM" id="SSF52540">
    <property type="entry name" value="P-loop containing nucleoside triphosphate hydrolases"/>
    <property type="match status" value="1"/>
</dbReference>
<dbReference type="EMBL" id="CP002032">
    <property type="protein sequence ID" value="ADH61551.1"/>
    <property type="molecule type" value="Genomic_DNA"/>
</dbReference>